<dbReference type="SUPFAM" id="SSF48317">
    <property type="entry name" value="Acid phosphatase/Vanadium-dependent haloperoxidase"/>
    <property type="match status" value="1"/>
</dbReference>
<keyword evidence="4" id="KW-1185">Reference proteome</keyword>
<dbReference type="PANTHER" id="PTHR14969">
    <property type="entry name" value="SPHINGOSINE-1-PHOSPHATE PHOSPHOHYDROLASE"/>
    <property type="match status" value="1"/>
</dbReference>
<dbReference type="GO" id="GO:0042392">
    <property type="term" value="F:sphingosine-1-phosphate phosphatase activity"/>
    <property type="evidence" value="ECO:0007669"/>
    <property type="project" value="TreeGrafter"/>
</dbReference>
<accession>A0AAQ4CU17</accession>
<dbReference type="RefSeq" id="WP_229569621.1">
    <property type="nucleotide sequence ID" value="NZ_AP025226.1"/>
</dbReference>
<proteinExistence type="predicted"/>
<gene>
    <name evidence="3" type="ORF">SACC_23150</name>
</gene>
<dbReference type="InterPro" id="IPR036938">
    <property type="entry name" value="PAP2/HPO_sf"/>
</dbReference>
<dbReference type="InterPro" id="IPR000326">
    <property type="entry name" value="PAP2/HPO"/>
</dbReference>
<feature type="transmembrane region" description="Helical" evidence="1">
    <location>
        <begin position="170"/>
        <end position="191"/>
    </location>
</feature>
<evidence type="ECO:0000313" key="3">
    <source>
        <dbReference type="EMBL" id="BDB99298.1"/>
    </source>
</evidence>
<keyword evidence="1" id="KW-0812">Transmembrane</keyword>
<evidence type="ECO:0000256" key="1">
    <source>
        <dbReference type="SAM" id="Phobius"/>
    </source>
</evidence>
<dbReference type="EMBL" id="AP025226">
    <property type="protein sequence ID" value="BDB99298.1"/>
    <property type="molecule type" value="Genomic_DNA"/>
</dbReference>
<dbReference type="PANTHER" id="PTHR14969:SF13">
    <property type="entry name" value="AT30094P"/>
    <property type="match status" value="1"/>
</dbReference>
<feature type="domain" description="Phosphatidic acid phosphatase type 2/haloperoxidase" evidence="2">
    <location>
        <begin position="79"/>
        <end position="189"/>
    </location>
</feature>
<dbReference type="GeneID" id="68867041"/>
<evidence type="ECO:0000313" key="4">
    <source>
        <dbReference type="Proteomes" id="UP001319921"/>
    </source>
</evidence>
<dbReference type="Gene3D" id="1.20.144.10">
    <property type="entry name" value="Phosphatidic acid phosphatase type 2/haloperoxidase"/>
    <property type="match status" value="1"/>
</dbReference>
<reference evidence="3 4" key="1">
    <citation type="journal article" date="2022" name="Microbiol. Resour. Announc.">
        <title>Complete Genome Sequence of the Hyperthermophilic and Acidophilic Archaeon Saccharolobus caldissimus Strain HS-3T.</title>
        <authorList>
            <person name="Sakai H.D."/>
            <person name="Kurosawa N."/>
        </authorList>
    </citation>
    <scope>NUCLEOTIDE SEQUENCE [LARGE SCALE GENOMIC DNA]</scope>
    <source>
        <strain evidence="3 4">JCM32116</strain>
    </source>
</reference>
<organism evidence="3 4">
    <name type="scientific">Saccharolobus caldissimus</name>
    <dbReference type="NCBI Taxonomy" id="1702097"/>
    <lineage>
        <taxon>Archaea</taxon>
        <taxon>Thermoproteota</taxon>
        <taxon>Thermoprotei</taxon>
        <taxon>Sulfolobales</taxon>
        <taxon>Sulfolobaceae</taxon>
        <taxon>Saccharolobus</taxon>
    </lineage>
</organism>
<dbReference type="Proteomes" id="UP001319921">
    <property type="component" value="Chromosome"/>
</dbReference>
<name>A0AAQ4CU17_9CREN</name>
<dbReference type="KEGG" id="scas:SACC_23150"/>
<feature type="transmembrane region" description="Helical" evidence="1">
    <location>
        <begin position="60"/>
        <end position="76"/>
    </location>
</feature>
<dbReference type="Pfam" id="PF01569">
    <property type="entry name" value="PAP2"/>
    <property type="match status" value="1"/>
</dbReference>
<feature type="transmembrane region" description="Helical" evidence="1">
    <location>
        <begin position="7"/>
        <end position="24"/>
    </location>
</feature>
<keyword evidence="1" id="KW-1133">Transmembrane helix</keyword>
<feature type="transmembrane region" description="Helical" evidence="1">
    <location>
        <begin position="130"/>
        <end position="150"/>
    </location>
</feature>
<protein>
    <submittedName>
        <fullName evidence="3">Phosphatase PAP2 family protein</fullName>
    </submittedName>
</protein>
<evidence type="ECO:0000259" key="2">
    <source>
        <dbReference type="SMART" id="SM00014"/>
    </source>
</evidence>
<dbReference type="AlphaFoldDB" id="A0AAQ4CU17"/>
<feature type="transmembrane region" description="Helical" evidence="1">
    <location>
        <begin position="82"/>
        <end position="101"/>
    </location>
</feature>
<keyword evidence="1" id="KW-0472">Membrane</keyword>
<sequence>MKWRYIIIIYAIYIVISAILKVIGEENFPGNIYLFYLINHNQLSILNPVMIFFSKYGREYIWIPVTAILFILGGKYRRSSLILVGGFIIAIILGEISKYVMAQPRPFLILNNVHLLVSEPTDYSYPSGHALIVSVGAMIVLFTLPYYISLPLFLEALIVSYSRVYVGVHWPWDIIGGWVLGIAIALTALNLEELIINIYNKLISNIVKVNGQNKMNKRKTN</sequence>
<dbReference type="SMART" id="SM00014">
    <property type="entry name" value="acidPPc"/>
    <property type="match status" value="1"/>
</dbReference>